<accession>A0A509ECF9</accession>
<sequence>MDSIDLNDADLDLSALTLRMEHGETIVVTRDGKPVADLVPRRRGGIDFEAGEAFLRAAGIVRRPGFIASDFDDPLPEDFLIRPLPEA</sequence>
<dbReference type="RefSeq" id="WP_142582407.1">
    <property type="nucleotide sequence ID" value="NZ_CABFPH010000013.1"/>
</dbReference>
<reference evidence="2 3" key="1">
    <citation type="submission" date="2019-06" db="EMBL/GenBank/DDBJ databases">
        <authorList>
            <person name="Rodrigo-Torres L."/>
            <person name="Arahal R. D."/>
            <person name="Lucena T."/>
        </authorList>
    </citation>
    <scope>NUCLEOTIDE SEQUENCE [LARGE SCALE GENOMIC DNA]</scope>
    <source>
        <strain evidence="2 3">SB0023/3</strain>
    </source>
</reference>
<gene>
    <name evidence="2" type="ORF">MET9862_01427</name>
</gene>
<dbReference type="EMBL" id="CABFPH010000013">
    <property type="protein sequence ID" value="VUD70853.1"/>
    <property type="molecule type" value="Genomic_DNA"/>
</dbReference>
<proteinExistence type="inferred from homology"/>
<dbReference type="Proteomes" id="UP000410984">
    <property type="component" value="Unassembled WGS sequence"/>
</dbReference>
<dbReference type="OrthoDB" id="9800503at2"/>
<dbReference type="SUPFAM" id="SSF143120">
    <property type="entry name" value="YefM-like"/>
    <property type="match status" value="1"/>
</dbReference>
<name>A0A509ECF9_9HYPH</name>
<evidence type="ECO:0000313" key="2">
    <source>
        <dbReference type="EMBL" id="VUD70853.1"/>
    </source>
</evidence>
<keyword evidence="3" id="KW-1185">Reference proteome</keyword>
<evidence type="ECO:0000256" key="1">
    <source>
        <dbReference type="ARBA" id="ARBA00009981"/>
    </source>
</evidence>
<organism evidence="2 3">
    <name type="scientific">Methylobacterium symbioticum</name>
    <dbReference type="NCBI Taxonomy" id="2584084"/>
    <lineage>
        <taxon>Bacteria</taxon>
        <taxon>Pseudomonadati</taxon>
        <taxon>Pseudomonadota</taxon>
        <taxon>Alphaproteobacteria</taxon>
        <taxon>Hyphomicrobiales</taxon>
        <taxon>Methylobacteriaceae</taxon>
        <taxon>Methylobacterium</taxon>
    </lineage>
</organism>
<evidence type="ECO:0008006" key="4">
    <source>
        <dbReference type="Google" id="ProtNLM"/>
    </source>
</evidence>
<dbReference type="InterPro" id="IPR036165">
    <property type="entry name" value="YefM-like_sf"/>
</dbReference>
<evidence type="ECO:0000313" key="3">
    <source>
        <dbReference type="Proteomes" id="UP000410984"/>
    </source>
</evidence>
<dbReference type="AlphaFoldDB" id="A0A509ECF9"/>
<protein>
    <recommendedName>
        <fullName evidence="4">Antitoxin</fullName>
    </recommendedName>
</protein>
<comment type="similarity">
    <text evidence="1">Belongs to the phD/YefM antitoxin family.</text>
</comment>